<dbReference type="PANTHER" id="PTHR42759:SF1">
    <property type="entry name" value="MAGNESIUM-CHELATASE SUBUNIT CHLD"/>
    <property type="match status" value="1"/>
</dbReference>
<dbReference type="Gene3D" id="1.10.8.80">
    <property type="entry name" value="Magnesium chelatase subunit I, C-Terminal domain"/>
    <property type="match status" value="1"/>
</dbReference>
<organism evidence="2 3">
    <name type="scientific">Roseiconus lacunae</name>
    <dbReference type="NCBI Taxonomy" id="2605694"/>
    <lineage>
        <taxon>Bacteria</taxon>
        <taxon>Pseudomonadati</taxon>
        <taxon>Planctomycetota</taxon>
        <taxon>Planctomycetia</taxon>
        <taxon>Pirellulales</taxon>
        <taxon>Pirellulaceae</taxon>
        <taxon>Roseiconus</taxon>
    </lineage>
</organism>
<keyword evidence="3" id="KW-1185">Reference proteome</keyword>
<evidence type="ECO:0000313" key="3">
    <source>
        <dbReference type="Proteomes" id="UP001239462"/>
    </source>
</evidence>
<evidence type="ECO:0000313" key="2">
    <source>
        <dbReference type="EMBL" id="MDM4015344.1"/>
    </source>
</evidence>
<sequence length="335" mass="37172">MQLSEDEFRSELGHFRDEYQKLRNEVAKRIVGQEPIVDGVLTSMIAGGHVLLEGVPGLGKTLLVRTLSEVLEAPFSRIQFTPDLMPADLIGTNILIEGDDGQKEFQFQRGPLFANVVLADEINRATPKTQSALLEAMQEHSVTVAGTSHQLEGLFFVLATQNPLEMEGTYPLPEAQLDRFLMKLMVPFPTTEEMETIMDRTTAGEIAPPDKVIAADRVVRMGQLARQIPIADDVRRYAILLVMGTHPEHETATPMVRQFVRYGSSPRGAQALILCAKIKAVLDGRFHVCRDDLRGVVHAVLRHRVMLNFEGQAEGVQIDSILDDLIEKVGQETAV</sequence>
<protein>
    <submittedName>
        <fullName evidence="2">MoxR family ATPase</fullName>
    </submittedName>
</protein>
<dbReference type="Gene3D" id="3.40.50.300">
    <property type="entry name" value="P-loop containing nucleotide triphosphate hydrolases"/>
    <property type="match status" value="1"/>
</dbReference>
<dbReference type="InterPro" id="IPR011703">
    <property type="entry name" value="ATPase_AAA-3"/>
</dbReference>
<reference evidence="2 3" key="1">
    <citation type="submission" date="2023-06" db="EMBL/GenBank/DDBJ databases">
        <title>Roseiconus lacunae JC819 isolated from Gulf of Mannar region, Tamil Nadu.</title>
        <authorList>
            <person name="Pk S."/>
            <person name="Ch S."/>
            <person name="Ch V.R."/>
        </authorList>
    </citation>
    <scope>NUCLEOTIDE SEQUENCE [LARGE SCALE GENOMIC DNA]</scope>
    <source>
        <strain evidence="2 3">JC819</strain>
    </source>
</reference>
<evidence type="ECO:0000259" key="1">
    <source>
        <dbReference type="SMART" id="SM00382"/>
    </source>
</evidence>
<dbReference type="PANTHER" id="PTHR42759">
    <property type="entry name" value="MOXR FAMILY PROTEIN"/>
    <property type="match status" value="1"/>
</dbReference>
<proteinExistence type="predicted"/>
<dbReference type="InterPro" id="IPR003593">
    <property type="entry name" value="AAA+_ATPase"/>
</dbReference>
<dbReference type="SUPFAM" id="SSF52540">
    <property type="entry name" value="P-loop containing nucleoside triphosphate hydrolases"/>
    <property type="match status" value="1"/>
</dbReference>
<accession>A0ABT7PFR8</accession>
<name>A0ABT7PFR8_9BACT</name>
<dbReference type="PIRSF" id="PIRSF002849">
    <property type="entry name" value="AAA_ATPase_chaperone_MoxR_prd"/>
    <property type="match status" value="1"/>
</dbReference>
<gene>
    <name evidence="2" type="ORF">QTN89_07890</name>
</gene>
<dbReference type="EMBL" id="JASZZN010000005">
    <property type="protein sequence ID" value="MDM4015344.1"/>
    <property type="molecule type" value="Genomic_DNA"/>
</dbReference>
<dbReference type="RefSeq" id="WP_149495438.1">
    <property type="nucleotide sequence ID" value="NZ_CP141221.1"/>
</dbReference>
<dbReference type="Pfam" id="PF17863">
    <property type="entry name" value="AAA_lid_2"/>
    <property type="match status" value="1"/>
</dbReference>
<dbReference type="InterPro" id="IPR027417">
    <property type="entry name" value="P-loop_NTPase"/>
</dbReference>
<dbReference type="Pfam" id="PF07726">
    <property type="entry name" value="AAA_3"/>
    <property type="match status" value="1"/>
</dbReference>
<comment type="caution">
    <text evidence="2">The sequence shown here is derived from an EMBL/GenBank/DDBJ whole genome shotgun (WGS) entry which is preliminary data.</text>
</comment>
<dbReference type="InterPro" id="IPR041628">
    <property type="entry name" value="ChlI/MoxR_AAA_lid"/>
</dbReference>
<dbReference type="Proteomes" id="UP001239462">
    <property type="component" value="Unassembled WGS sequence"/>
</dbReference>
<feature type="domain" description="AAA+ ATPase" evidence="1">
    <location>
        <begin position="46"/>
        <end position="190"/>
    </location>
</feature>
<dbReference type="InterPro" id="IPR050764">
    <property type="entry name" value="CbbQ/NirQ/NorQ/GpvN"/>
</dbReference>
<dbReference type="SMART" id="SM00382">
    <property type="entry name" value="AAA"/>
    <property type="match status" value="1"/>
</dbReference>
<dbReference type="CDD" id="cd00009">
    <property type="entry name" value="AAA"/>
    <property type="match status" value="1"/>
</dbReference>